<evidence type="ECO:0000259" key="2">
    <source>
        <dbReference type="Pfam" id="PF13439"/>
    </source>
</evidence>
<evidence type="ECO:0000313" key="4">
    <source>
        <dbReference type="Proteomes" id="UP000886602"/>
    </source>
</evidence>
<name>A0A9D7I692_9RHOO</name>
<dbReference type="CDD" id="cd03801">
    <property type="entry name" value="GT4_PimA-like"/>
    <property type="match status" value="1"/>
</dbReference>
<dbReference type="GO" id="GO:0016757">
    <property type="term" value="F:glycosyltransferase activity"/>
    <property type="evidence" value="ECO:0007669"/>
    <property type="project" value="UniProtKB-ARBA"/>
</dbReference>
<dbReference type="Pfam" id="PF13692">
    <property type="entry name" value="Glyco_trans_1_4"/>
    <property type="match status" value="1"/>
</dbReference>
<keyword evidence="1" id="KW-0812">Transmembrane</keyword>
<gene>
    <name evidence="3" type="ORF">IPJ48_02400</name>
</gene>
<keyword evidence="1" id="KW-0472">Membrane</keyword>
<protein>
    <submittedName>
        <fullName evidence="3">Glycosyltransferase family 4 protein</fullName>
    </submittedName>
</protein>
<dbReference type="Proteomes" id="UP000886602">
    <property type="component" value="Unassembled WGS sequence"/>
</dbReference>
<reference evidence="3" key="1">
    <citation type="submission" date="2020-10" db="EMBL/GenBank/DDBJ databases">
        <title>Connecting structure to function with the recovery of over 1000 high-quality activated sludge metagenome-assembled genomes encoding full-length rRNA genes using long-read sequencing.</title>
        <authorList>
            <person name="Singleton C.M."/>
            <person name="Petriglieri F."/>
            <person name="Kristensen J.M."/>
            <person name="Kirkegaard R.H."/>
            <person name="Michaelsen T.Y."/>
            <person name="Andersen M.H."/>
            <person name="Karst S.M."/>
            <person name="Dueholm M.S."/>
            <person name="Nielsen P.H."/>
            <person name="Albertsen M."/>
        </authorList>
    </citation>
    <scope>NUCLEOTIDE SEQUENCE</scope>
    <source>
        <strain evidence="3">EsbW_18-Q3-R4-48_MAXAC.044</strain>
    </source>
</reference>
<feature type="transmembrane region" description="Helical" evidence="1">
    <location>
        <begin position="120"/>
        <end position="137"/>
    </location>
</feature>
<dbReference type="Gene3D" id="3.40.50.2000">
    <property type="entry name" value="Glycogen Phosphorylase B"/>
    <property type="match status" value="2"/>
</dbReference>
<sequence>MKRVPQYRTRVLFFAWGDSIHARRRIGIFCEDDSFEVGVVSTFRYGFENASNYYLSGVLQADEKASRLLRLMTRCCFALPGSLLYLAMRFFGGASLAECSNFVRDIFLIRRYINDFRPDVVFLQTLMYPCFLSYFWLNKIPMIVTFWNGDVTWWAKWTGIERALKRKIVQHGARRAAAITVNSRAALNACLGYGATEEKVRLIRYPGVNLQMFKPHLNRAEVREQLGLPSESRIVFCPRGLGGYLNSDIIIEAAAQVIKRFPDTQFLFMVRDDVREVWDFHLKQARELGVVSNILGVGNVPWENMPLYYQAADVMVSISSNDSLPNCMLEAMACGVPVIMGDIPQISEWVTDGKNGYSTPPRDPFELASRIVRVFADQNGVVDEIVQHNIGLIHREVDSRIVAVAVKELVHGIANGTRV</sequence>
<dbReference type="SUPFAM" id="SSF53756">
    <property type="entry name" value="UDP-Glycosyltransferase/glycogen phosphorylase"/>
    <property type="match status" value="1"/>
</dbReference>
<comment type="caution">
    <text evidence="3">The sequence shown here is derived from an EMBL/GenBank/DDBJ whole genome shotgun (WGS) entry which is preliminary data.</text>
</comment>
<dbReference type="PANTHER" id="PTHR12526">
    <property type="entry name" value="GLYCOSYLTRANSFERASE"/>
    <property type="match status" value="1"/>
</dbReference>
<proteinExistence type="predicted"/>
<dbReference type="InterPro" id="IPR028098">
    <property type="entry name" value="Glyco_trans_4-like_N"/>
</dbReference>
<dbReference type="AlphaFoldDB" id="A0A9D7I692"/>
<evidence type="ECO:0000313" key="3">
    <source>
        <dbReference type="EMBL" id="MBK7422026.1"/>
    </source>
</evidence>
<keyword evidence="1" id="KW-1133">Transmembrane helix</keyword>
<dbReference type="EMBL" id="JADJNC010000004">
    <property type="protein sequence ID" value="MBK7422026.1"/>
    <property type="molecule type" value="Genomic_DNA"/>
</dbReference>
<feature type="domain" description="Glycosyltransferase subfamily 4-like N-terminal" evidence="2">
    <location>
        <begin position="95"/>
        <end position="210"/>
    </location>
</feature>
<accession>A0A9D7I692</accession>
<dbReference type="Pfam" id="PF13439">
    <property type="entry name" value="Glyco_transf_4"/>
    <property type="match status" value="1"/>
</dbReference>
<organism evidence="3 4">
    <name type="scientific">Candidatus Propionivibrio dominans</name>
    <dbReference type="NCBI Taxonomy" id="2954373"/>
    <lineage>
        <taxon>Bacteria</taxon>
        <taxon>Pseudomonadati</taxon>
        <taxon>Pseudomonadota</taxon>
        <taxon>Betaproteobacteria</taxon>
        <taxon>Rhodocyclales</taxon>
        <taxon>Rhodocyclaceae</taxon>
        <taxon>Propionivibrio</taxon>
    </lineage>
</organism>
<evidence type="ECO:0000256" key="1">
    <source>
        <dbReference type="SAM" id="Phobius"/>
    </source>
</evidence>